<sequence>MSSLCYNERGERSMLYLDAAATTPPWPEVVEAYARAWQERFAHPGSPHELGLRAAELLDAARRQVAELLGVEPEEVLFTNGATEANAAVILGAASSAPEGRRHIVTTAVEHPSVLEPLARLERRGFRVTYVAPDRSGTLWARDVLAALTPETFLVSVMYVNHETGSIHPVEEIGAGLRDRPNVRFHVDAVQAAAVLPLPIRTARIDYLTLSGHKIHGPRRTGILFVRKGLPPPRLYGDGVPEGGVLHPGTPDVAAAAAFARALRLTEERRTAFVERVRDLSERLREGLEARGAVVLSPRLARAPHILNVSFPGMRGEVLVRALSAHGVYVGTRSACRSRAPRSHVLTAMRLPGELISGSIRLSFAEDLEPDAAEEILSRFDRALRDLRSRS</sequence>
<accession>A0A660KUS6</accession>
<gene>
    <name evidence="4" type="ORF">C7438_1695</name>
</gene>
<dbReference type="Pfam" id="PF00266">
    <property type="entry name" value="Aminotran_5"/>
    <property type="match status" value="1"/>
</dbReference>
<dbReference type="PANTHER" id="PTHR11601:SF50">
    <property type="entry name" value="CYSTEINE DESULFURASE ISCS 2-RELATED"/>
    <property type="match status" value="1"/>
</dbReference>
<evidence type="ECO:0000256" key="2">
    <source>
        <dbReference type="ARBA" id="ARBA00022898"/>
    </source>
</evidence>
<dbReference type="PANTHER" id="PTHR11601">
    <property type="entry name" value="CYSTEINE DESULFURYLASE FAMILY MEMBER"/>
    <property type="match status" value="1"/>
</dbReference>
<evidence type="ECO:0000256" key="1">
    <source>
        <dbReference type="ARBA" id="ARBA00001933"/>
    </source>
</evidence>
<dbReference type="InterPro" id="IPR000192">
    <property type="entry name" value="Aminotrans_V_dom"/>
</dbReference>
<dbReference type="AlphaFoldDB" id="A0A660KUS6"/>
<dbReference type="InterPro" id="IPR015422">
    <property type="entry name" value="PyrdxlP-dep_Trfase_small"/>
</dbReference>
<evidence type="ECO:0000259" key="3">
    <source>
        <dbReference type="Pfam" id="PF00266"/>
    </source>
</evidence>
<organism evidence="4 5">
    <name type="scientific">Brockia lithotrophica</name>
    <dbReference type="NCBI Taxonomy" id="933949"/>
    <lineage>
        <taxon>Bacteria</taxon>
        <taxon>Bacillati</taxon>
        <taxon>Bacillota</taxon>
        <taxon>Bacilli</taxon>
        <taxon>Bacillales</taxon>
        <taxon>Bacillales Family X. Incertae Sedis</taxon>
        <taxon>Brockia</taxon>
    </lineage>
</organism>
<evidence type="ECO:0000313" key="5">
    <source>
        <dbReference type="Proteomes" id="UP000267019"/>
    </source>
</evidence>
<dbReference type="SUPFAM" id="SSF53383">
    <property type="entry name" value="PLP-dependent transferases"/>
    <property type="match status" value="1"/>
</dbReference>
<proteinExistence type="predicted"/>
<name>A0A660KUS6_9BACL</name>
<comment type="caution">
    <text evidence="4">The sequence shown here is derived from an EMBL/GenBank/DDBJ whole genome shotgun (WGS) entry which is preliminary data.</text>
</comment>
<dbReference type="InterPro" id="IPR015421">
    <property type="entry name" value="PyrdxlP-dep_Trfase_major"/>
</dbReference>
<dbReference type="InterPro" id="IPR015424">
    <property type="entry name" value="PyrdxlP-dep_Trfase"/>
</dbReference>
<comment type="cofactor">
    <cofactor evidence="1">
        <name>pyridoxal 5'-phosphate</name>
        <dbReference type="ChEBI" id="CHEBI:597326"/>
    </cofactor>
</comment>
<dbReference type="GO" id="GO:0003824">
    <property type="term" value="F:catalytic activity"/>
    <property type="evidence" value="ECO:0007669"/>
    <property type="project" value="UniProtKB-ARBA"/>
</dbReference>
<keyword evidence="5" id="KW-1185">Reference proteome</keyword>
<feature type="domain" description="Aminotransferase class V" evidence="3">
    <location>
        <begin position="16"/>
        <end position="365"/>
    </location>
</feature>
<dbReference type="Proteomes" id="UP000267019">
    <property type="component" value="Unassembled WGS sequence"/>
</dbReference>
<dbReference type="EMBL" id="RBIJ01000006">
    <property type="protein sequence ID" value="RKQ83665.1"/>
    <property type="molecule type" value="Genomic_DNA"/>
</dbReference>
<dbReference type="PIRSF" id="PIRSF005572">
    <property type="entry name" value="NifS"/>
    <property type="match status" value="1"/>
</dbReference>
<dbReference type="Gene3D" id="3.40.640.10">
    <property type="entry name" value="Type I PLP-dependent aspartate aminotransferase-like (Major domain)"/>
    <property type="match status" value="1"/>
</dbReference>
<protein>
    <submittedName>
        <fullName evidence="4">Cysteine desulfurase</fullName>
    </submittedName>
</protein>
<dbReference type="InterPro" id="IPR016454">
    <property type="entry name" value="Cysteine_dSase"/>
</dbReference>
<dbReference type="Gene3D" id="3.90.1150.10">
    <property type="entry name" value="Aspartate Aminotransferase, domain 1"/>
    <property type="match status" value="1"/>
</dbReference>
<reference evidence="4 5" key="1">
    <citation type="submission" date="2018-10" db="EMBL/GenBank/DDBJ databases">
        <title>Genomic Encyclopedia of Type Strains, Phase IV (KMG-IV): sequencing the most valuable type-strain genomes for metagenomic binning, comparative biology and taxonomic classification.</title>
        <authorList>
            <person name="Goeker M."/>
        </authorList>
    </citation>
    <scope>NUCLEOTIDE SEQUENCE [LARGE SCALE GENOMIC DNA]</scope>
    <source>
        <strain evidence="4 5">DSM 22653</strain>
    </source>
</reference>
<keyword evidence="2" id="KW-0663">Pyridoxal phosphate</keyword>
<evidence type="ECO:0000313" key="4">
    <source>
        <dbReference type="EMBL" id="RKQ83665.1"/>
    </source>
</evidence>